<feature type="domain" description="Major facilitator superfamily (MFS) profile" evidence="6">
    <location>
        <begin position="30"/>
        <end position="439"/>
    </location>
</feature>
<reference evidence="7 8" key="1">
    <citation type="submission" date="2020-08" db="EMBL/GenBank/DDBJ databases">
        <title>Genomic Encyclopedia of Type Strains, Phase IV (KMG-IV): sequencing the most valuable type-strain genomes for metagenomic binning, comparative biology and taxonomic classification.</title>
        <authorList>
            <person name="Goeker M."/>
        </authorList>
    </citation>
    <scope>NUCLEOTIDE SEQUENCE [LARGE SCALE GENOMIC DNA]</scope>
    <source>
        <strain evidence="7 8">DSM 26944</strain>
    </source>
</reference>
<dbReference type="SUPFAM" id="SSF103473">
    <property type="entry name" value="MFS general substrate transporter"/>
    <property type="match status" value="1"/>
</dbReference>
<feature type="transmembrane region" description="Helical" evidence="5">
    <location>
        <begin position="98"/>
        <end position="121"/>
    </location>
</feature>
<evidence type="ECO:0000259" key="6">
    <source>
        <dbReference type="PROSITE" id="PS50850"/>
    </source>
</evidence>
<dbReference type="EMBL" id="JACIJG010000006">
    <property type="protein sequence ID" value="MBB5702204.1"/>
    <property type="molecule type" value="Genomic_DNA"/>
</dbReference>
<dbReference type="GO" id="GO:0005886">
    <property type="term" value="C:plasma membrane"/>
    <property type="evidence" value="ECO:0007669"/>
    <property type="project" value="TreeGrafter"/>
</dbReference>
<dbReference type="CDD" id="cd17365">
    <property type="entry name" value="MFS_PcaK_like"/>
    <property type="match status" value="1"/>
</dbReference>
<dbReference type="PROSITE" id="PS50850">
    <property type="entry name" value="MFS"/>
    <property type="match status" value="1"/>
</dbReference>
<keyword evidence="4 5" id="KW-0472">Membrane</keyword>
<dbReference type="InterPro" id="IPR036259">
    <property type="entry name" value="MFS_trans_sf"/>
</dbReference>
<feature type="transmembrane region" description="Helical" evidence="5">
    <location>
        <begin position="127"/>
        <end position="145"/>
    </location>
</feature>
<sequence>MSQVEWVKEPAVTAPAAAGREISAGKSLLVVGLCWLAIFAEGYDVGVIGAILPALSTDTVWQLTPIELGAIGSYTVIGMLIGGILAGTLSELYGRKPLFIASIALFSLCMIASATAPTPLIFGISRFVAGIGLGGIIPVAAALTVEYSPLQKKSFNYGLMYSGYSMGLLAAALCGRAFLVEHGWRFLMLLGAIPLLFVPVFMGLLPESVESLLRRGRPDAAAKTAKRMGVEVPAKLAKKQGAIGWRTVFSAIFSPKKAMETACFWVALFMGLLLVYGLAQWLPQIMRKNGYELGDSLLFLAVFSLSAAIGGIVLGTWADRFGVRRTVTCSYALGALGIAALAFKSSLLLNYVFVAIAGFGTVSASLVLTGYLAQRLDPAIRSAGTGWALSFSRLGALSGPMLGGLIASMNVAPQWNFYIFAIVAALAACATALIPATPSGD</sequence>
<keyword evidence="3 5" id="KW-1133">Transmembrane helix</keyword>
<dbReference type="RefSeq" id="WP_183651580.1">
    <property type="nucleotide sequence ID" value="NZ_JACIJG010000006.1"/>
</dbReference>
<dbReference type="AlphaFoldDB" id="A0A7W9AX32"/>
<dbReference type="InterPro" id="IPR011701">
    <property type="entry name" value="MFS"/>
</dbReference>
<keyword evidence="8" id="KW-1185">Reference proteome</keyword>
<dbReference type="InterPro" id="IPR005829">
    <property type="entry name" value="Sugar_transporter_CS"/>
</dbReference>
<evidence type="ECO:0000256" key="1">
    <source>
        <dbReference type="ARBA" id="ARBA00004141"/>
    </source>
</evidence>
<feature type="transmembrane region" description="Helical" evidence="5">
    <location>
        <begin position="68"/>
        <end position="86"/>
    </location>
</feature>
<feature type="transmembrane region" description="Helical" evidence="5">
    <location>
        <begin position="184"/>
        <end position="205"/>
    </location>
</feature>
<name>A0A7W9AX32_9HYPH</name>
<evidence type="ECO:0000256" key="3">
    <source>
        <dbReference type="ARBA" id="ARBA00022989"/>
    </source>
</evidence>
<proteinExistence type="predicted"/>
<dbReference type="InterPro" id="IPR020846">
    <property type="entry name" value="MFS_dom"/>
</dbReference>
<feature type="transmembrane region" description="Helical" evidence="5">
    <location>
        <begin position="28"/>
        <end position="56"/>
    </location>
</feature>
<evidence type="ECO:0000313" key="7">
    <source>
        <dbReference type="EMBL" id="MBB5702204.1"/>
    </source>
</evidence>
<evidence type="ECO:0000256" key="4">
    <source>
        <dbReference type="ARBA" id="ARBA00023136"/>
    </source>
</evidence>
<dbReference type="Pfam" id="PF07690">
    <property type="entry name" value="MFS_1"/>
    <property type="match status" value="1"/>
</dbReference>
<comment type="subcellular location">
    <subcellularLocation>
        <location evidence="1">Membrane</location>
        <topology evidence="1">Multi-pass membrane protein</topology>
    </subcellularLocation>
</comment>
<feature type="transmembrane region" description="Helical" evidence="5">
    <location>
        <begin position="157"/>
        <end position="178"/>
    </location>
</feature>
<dbReference type="Proteomes" id="UP000555546">
    <property type="component" value="Unassembled WGS sequence"/>
</dbReference>
<dbReference type="PROSITE" id="PS00217">
    <property type="entry name" value="SUGAR_TRANSPORT_2"/>
    <property type="match status" value="1"/>
</dbReference>
<dbReference type="GO" id="GO:0046943">
    <property type="term" value="F:carboxylic acid transmembrane transporter activity"/>
    <property type="evidence" value="ECO:0007669"/>
    <property type="project" value="TreeGrafter"/>
</dbReference>
<feature type="transmembrane region" description="Helical" evidence="5">
    <location>
        <begin position="262"/>
        <end position="282"/>
    </location>
</feature>
<gene>
    <name evidence="7" type="ORF">FHS76_002079</name>
</gene>
<dbReference type="PANTHER" id="PTHR23508">
    <property type="entry name" value="CARBOXYLIC ACID TRANSPORTER PROTEIN HOMOLOG"/>
    <property type="match status" value="1"/>
</dbReference>
<feature type="transmembrane region" description="Helical" evidence="5">
    <location>
        <begin position="297"/>
        <end position="318"/>
    </location>
</feature>
<keyword evidence="2 5" id="KW-0812">Transmembrane</keyword>
<organism evidence="7 8">
    <name type="scientific">Brucella daejeonensis</name>
    <dbReference type="NCBI Taxonomy" id="659015"/>
    <lineage>
        <taxon>Bacteria</taxon>
        <taxon>Pseudomonadati</taxon>
        <taxon>Pseudomonadota</taxon>
        <taxon>Alphaproteobacteria</taxon>
        <taxon>Hyphomicrobiales</taxon>
        <taxon>Brucellaceae</taxon>
        <taxon>Brucella/Ochrobactrum group</taxon>
        <taxon>Brucella</taxon>
    </lineage>
</organism>
<evidence type="ECO:0000256" key="5">
    <source>
        <dbReference type="SAM" id="Phobius"/>
    </source>
</evidence>
<protein>
    <submittedName>
        <fullName evidence="7">AAHS family benzoate transporter-like MFS transporter</fullName>
    </submittedName>
</protein>
<evidence type="ECO:0000256" key="2">
    <source>
        <dbReference type="ARBA" id="ARBA00022692"/>
    </source>
</evidence>
<dbReference type="Gene3D" id="1.20.1250.20">
    <property type="entry name" value="MFS general substrate transporter like domains"/>
    <property type="match status" value="2"/>
</dbReference>
<evidence type="ECO:0000313" key="8">
    <source>
        <dbReference type="Proteomes" id="UP000555546"/>
    </source>
</evidence>
<dbReference type="PROSITE" id="PS00216">
    <property type="entry name" value="SUGAR_TRANSPORT_1"/>
    <property type="match status" value="1"/>
</dbReference>
<dbReference type="PANTHER" id="PTHR23508:SF10">
    <property type="entry name" value="CARBOXYLIC ACID TRANSPORTER PROTEIN HOMOLOG"/>
    <property type="match status" value="1"/>
</dbReference>
<accession>A0A7W9AX32</accession>
<comment type="caution">
    <text evidence="7">The sequence shown here is derived from an EMBL/GenBank/DDBJ whole genome shotgun (WGS) entry which is preliminary data.</text>
</comment>
<feature type="transmembrane region" description="Helical" evidence="5">
    <location>
        <begin position="417"/>
        <end position="436"/>
    </location>
</feature>
<feature type="transmembrane region" description="Helical" evidence="5">
    <location>
        <begin position="394"/>
        <end position="411"/>
    </location>
</feature>
<feature type="transmembrane region" description="Helical" evidence="5">
    <location>
        <begin position="349"/>
        <end position="373"/>
    </location>
</feature>